<dbReference type="PANTHER" id="PTHR12743:SF3">
    <property type="entry name" value="HOLOCYTOCHROME-C SYNTHASE"/>
    <property type="match status" value="1"/>
</dbReference>
<feature type="compositionally biased region" description="Polar residues" evidence="11">
    <location>
        <begin position="54"/>
        <end position="74"/>
    </location>
</feature>
<dbReference type="PROSITE" id="PS00822">
    <property type="entry name" value="CYTO_HEME_LYASE_2"/>
    <property type="match status" value="1"/>
</dbReference>
<sequence>MTESKIPSGCPMHKKEKSTNNSTNNNDDKSSHNNTSNNCNKTCPVVHSGDATISPDNQMPNLSQQPMPGQKLSLPTSRVISSIPKVSSMENWEYPSPQQFYNALVRKGWETPEETRILQWTGKIFPSLSTPLPFDRHDWTIDRCGKEIRYVIDYYSGPDEGDNPVFYMDVRPALDSVESITDRIRVSTKKAFEQFRERVKASVSETGSNRS</sequence>
<evidence type="ECO:0000313" key="13">
    <source>
        <dbReference type="Proteomes" id="UP000789706"/>
    </source>
</evidence>
<evidence type="ECO:0000256" key="6">
    <source>
        <dbReference type="ARBA" id="ARBA00023004"/>
    </source>
</evidence>
<comment type="caution">
    <text evidence="12">The sequence shown here is derived from an EMBL/GenBank/DDBJ whole genome shotgun (WGS) entry which is preliminary data.</text>
</comment>
<proteinExistence type="inferred from homology"/>
<dbReference type="AlphaFoldDB" id="A0A9N9FHI3"/>
<keyword evidence="5 10" id="KW-0999">Mitochondrion inner membrane</keyword>
<evidence type="ECO:0000256" key="7">
    <source>
        <dbReference type="ARBA" id="ARBA00023128"/>
    </source>
</evidence>
<evidence type="ECO:0000256" key="11">
    <source>
        <dbReference type="SAM" id="MobiDB-lite"/>
    </source>
</evidence>
<keyword evidence="7 10" id="KW-0496">Mitochondrion</keyword>
<dbReference type="Proteomes" id="UP000789706">
    <property type="component" value="Unassembled WGS sequence"/>
</dbReference>
<dbReference type="OrthoDB" id="4243at2759"/>
<comment type="catalytic activity">
    <reaction evidence="10">
        <text>holo-[cytochrome c] = apo-[cytochrome c] + heme b</text>
        <dbReference type="Rhea" id="RHEA:22648"/>
        <dbReference type="Rhea" id="RHEA-COMP:10725"/>
        <dbReference type="Rhea" id="RHEA-COMP:10726"/>
        <dbReference type="ChEBI" id="CHEBI:29950"/>
        <dbReference type="ChEBI" id="CHEBI:60344"/>
        <dbReference type="ChEBI" id="CHEBI:83739"/>
        <dbReference type="EC" id="4.4.1.17"/>
    </reaction>
</comment>
<evidence type="ECO:0000256" key="9">
    <source>
        <dbReference type="ARBA" id="ARBA00023239"/>
    </source>
</evidence>
<evidence type="ECO:0000313" key="12">
    <source>
        <dbReference type="EMBL" id="CAG8536623.1"/>
    </source>
</evidence>
<evidence type="ECO:0000256" key="5">
    <source>
        <dbReference type="ARBA" id="ARBA00022792"/>
    </source>
</evidence>
<dbReference type="GO" id="GO:0046872">
    <property type="term" value="F:metal ion binding"/>
    <property type="evidence" value="ECO:0007669"/>
    <property type="project" value="UniProtKB-KW"/>
</dbReference>
<dbReference type="EC" id="4.4.1.17" evidence="10"/>
<dbReference type="PANTHER" id="PTHR12743">
    <property type="entry name" value="CYTOCHROME C1 HEME LYASE"/>
    <property type="match status" value="1"/>
</dbReference>
<reference evidence="12" key="1">
    <citation type="submission" date="2021-06" db="EMBL/GenBank/DDBJ databases">
        <authorList>
            <person name="Kallberg Y."/>
            <person name="Tangrot J."/>
            <person name="Rosling A."/>
        </authorList>
    </citation>
    <scope>NUCLEOTIDE SEQUENCE</scope>
    <source>
        <strain evidence="12">AZ414A</strain>
    </source>
</reference>
<organism evidence="12 13">
    <name type="scientific">Diversispora eburnea</name>
    <dbReference type="NCBI Taxonomy" id="1213867"/>
    <lineage>
        <taxon>Eukaryota</taxon>
        <taxon>Fungi</taxon>
        <taxon>Fungi incertae sedis</taxon>
        <taxon>Mucoromycota</taxon>
        <taxon>Glomeromycotina</taxon>
        <taxon>Glomeromycetes</taxon>
        <taxon>Diversisporales</taxon>
        <taxon>Diversisporaceae</taxon>
        <taxon>Diversispora</taxon>
    </lineage>
</organism>
<dbReference type="Pfam" id="PF01265">
    <property type="entry name" value="Cyto_heme_lyase"/>
    <property type="match status" value="2"/>
</dbReference>
<comment type="similarity">
    <text evidence="2 10">Belongs to the cytochrome c-type heme lyase family.</text>
</comment>
<accession>A0A9N9FHI3</accession>
<protein>
    <recommendedName>
        <fullName evidence="10">Holocytochrome c-type synthase</fullName>
        <ecNumber evidence="10">4.4.1.17</ecNumber>
    </recommendedName>
</protein>
<evidence type="ECO:0000256" key="10">
    <source>
        <dbReference type="RuleBase" id="RU363130"/>
    </source>
</evidence>
<keyword evidence="4 10" id="KW-0479">Metal-binding</keyword>
<keyword evidence="13" id="KW-1185">Reference proteome</keyword>
<dbReference type="EMBL" id="CAJVPK010000655">
    <property type="protein sequence ID" value="CAG8536623.1"/>
    <property type="molecule type" value="Genomic_DNA"/>
</dbReference>
<feature type="region of interest" description="Disordered" evidence="11">
    <location>
        <begin position="1"/>
        <end position="74"/>
    </location>
</feature>
<evidence type="ECO:0000256" key="3">
    <source>
        <dbReference type="ARBA" id="ARBA00022617"/>
    </source>
</evidence>
<comment type="subcellular location">
    <subcellularLocation>
        <location evidence="1 10">Mitochondrion inner membrane</location>
    </subcellularLocation>
</comment>
<dbReference type="GO" id="GO:0005743">
    <property type="term" value="C:mitochondrial inner membrane"/>
    <property type="evidence" value="ECO:0007669"/>
    <property type="project" value="UniProtKB-SubCell"/>
</dbReference>
<keyword evidence="9 10" id="KW-0456">Lyase</keyword>
<comment type="function">
    <text evidence="10">Lyase that catalyzes the covalent linking of the heme group to the cytochrome C apoprotein to produce the mature functional cytochrome.</text>
</comment>
<evidence type="ECO:0000256" key="8">
    <source>
        <dbReference type="ARBA" id="ARBA00023136"/>
    </source>
</evidence>
<dbReference type="GO" id="GO:0004408">
    <property type="term" value="F:holocytochrome-c synthase activity"/>
    <property type="evidence" value="ECO:0007669"/>
    <property type="project" value="UniProtKB-EC"/>
</dbReference>
<name>A0A9N9FHI3_9GLOM</name>
<evidence type="ECO:0000256" key="4">
    <source>
        <dbReference type="ARBA" id="ARBA00022723"/>
    </source>
</evidence>
<keyword evidence="3 10" id="KW-0349">Heme</keyword>
<evidence type="ECO:0000256" key="1">
    <source>
        <dbReference type="ARBA" id="ARBA00004273"/>
    </source>
</evidence>
<keyword evidence="6 10" id="KW-0408">Iron</keyword>
<keyword evidence="8 10" id="KW-0472">Membrane</keyword>
<evidence type="ECO:0000256" key="2">
    <source>
        <dbReference type="ARBA" id="ARBA00007255"/>
    </source>
</evidence>
<dbReference type="InterPro" id="IPR000511">
    <property type="entry name" value="Holocyt_c/c1_synthase"/>
</dbReference>
<gene>
    <name evidence="12" type="ORF">DEBURN_LOCUS6405</name>
</gene>